<keyword evidence="2" id="KW-0472">Membrane</keyword>
<proteinExistence type="predicted"/>
<accession>A0A1C6VVL1</accession>
<dbReference type="Proteomes" id="UP000199001">
    <property type="component" value="Unassembled WGS sequence"/>
</dbReference>
<feature type="transmembrane region" description="Helical" evidence="2">
    <location>
        <begin position="166"/>
        <end position="186"/>
    </location>
</feature>
<evidence type="ECO:0000256" key="1">
    <source>
        <dbReference type="SAM" id="MobiDB-lite"/>
    </source>
</evidence>
<evidence type="ECO:0000256" key="2">
    <source>
        <dbReference type="SAM" id="Phobius"/>
    </source>
</evidence>
<feature type="region of interest" description="Disordered" evidence="1">
    <location>
        <begin position="1"/>
        <end position="32"/>
    </location>
</feature>
<organism evidence="3 4">
    <name type="scientific">Micromonospora citrea</name>
    <dbReference type="NCBI Taxonomy" id="47855"/>
    <lineage>
        <taxon>Bacteria</taxon>
        <taxon>Bacillati</taxon>
        <taxon>Actinomycetota</taxon>
        <taxon>Actinomycetes</taxon>
        <taxon>Micromonosporales</taxon>
        <taxon>Micromonosporaceae</taxon>
        <taxon>Micromonospora</taxon>
    </lineage>
</organism>
<keyword evidence="4" id="KW-1185">Reference proteome</keyword>
<gene>
    <name evidence="3" type="ORF">GA0070606_5367</name>
</gene>
<name>A0A1C6VVL1_9ACTN</name>
<keyword evidence="2" id="KW-1133">Transmembrane helix</keyword>
<feature type="transmembrane region" description="Helical" evidence="2">
    <location>
        <begin position="192"/>
        <end position="215"/>
    </location>
</feature>
<dbReference type="AlphaFoldDB" id="A0A1C6VVL1"/>
<feature type="transmembrane region" description="Helical" evidence="2">
    <location>
        <begin position="112"/>
        <end position="131"/>
    </location>
</feature>
<evidence type="ECO:0000313" key="4">
    <source>
        <dbReference type="Proteomes" id="UP000199001"/>
    </source>
</evidence>
<reference evidence="4" key="1">
    <citation type="submission" date="2016-06" db="EMBL/GenBank/DDBJ databases">
        <authorList>
            <person name="Varghese N."/>
            <person name="Submissions Spin"/>
        </authorList>
    </citation>
    <scope>NUCLEOTIDE SEQUENCE [LARGE SCALE GENOMIC DNA]</scope>
    <source>
        <strain evidence="4">DSM 43903</strain>
    </source>
</reference>
<keyword evidence="2" id="KW-0812">Transmembrane</keyword>
<feature type="transmembrane region" description="Helical" evidence="2">
    <location>
        <begin position="137"/>
        <end position="159"/>
    </location>
</feature>
<dbReference type="EMBL" id="FMHZ01000002">
    <property type="protein sequence ID" value="SCL70335.1"/>
    <property type="molecule type" value="Genomic_DNA"/>
</dbReference>
<feature type="transmembrane region" description="Helical" evidence="2">
    <location>
        <begin position="405"/>
        <end position="427"/>
    </location>
</feature>
<sequence length="430" mass="47849">MPFRDDEPIGTQDDADGSGVSEPLPADEPDDLRDRAPWWILRGERIEGIALANRSRKRENERQSGFFDIYDHFWGYVDDDPPESALPTVRAANLAQDRLDLAQDRLSRPQPLALKINVAVAAIATLVIVDGSATHRLAAFAACLIFGCWFAITVSSFAISARMAAIGAAASAVACVVASAVPTIHATRWYEVLVGLAFAAAALFVGAMWPLVLAWRVERNHWARPDVAMVAALLQFSDRVEFAPEHRRHAVAELDRAATRFELAWHRVNRTGVDVTDRQLRGWAGRIRAEARELQRSWAFGTPSTFALLMRTYKLILAIVNRYSLDEQEDAWVRHGSWRRPPTSTLARLWVRSKQSGRYVRQCLLAGFIAITAMLLLADTVWSAVPTFIGTHVSRDLGSALNFDPTVRVFVATISLSLFALAGRAFIRRH</sequence>
<protein>
    <submittedName>
        <fullName evidence="3">Uncharacterized protein</fullName>
    </submittedName>
</protein>
<feature type="transmembrane region" description="Helical" evidence="2">
    <location>
        <begin position="363"/>
        <end position="385"/>
    </location>
</feature>
<evidence type="ECO:0000313" key="3">
    <source>
        <dbReference type="EMBL" id="SCL70335.1"/>
    </source>
</evidence>